<accession>A0A5M6DMY7</accession>
<evidence type="ECO:0008006" key="3">
    <source>
        <dbReference type="Google" id="ProtNLM"/>
    </source>
</evidence>
<comment type="caution">
    <text evidence="1">The sequence shown here is derived from an EMBL/GenBank/DDBJ whole genome shotgun (WGS) entry which is preliminary data.</text>
</comment>
<keyword evidence="2" id="KW-1185">Reference proteome</keyword>
<organism evidence="1 2">
    <name type="scientific">Adhaeribacter rhizoryzae</name>
    <dbReference type="NCBI Taxonomy" id="2607907"/>
    <lineage>
        <taxon>Bacteria</taxon>
        <taxon>Pseudomonadati</taxon>
        <taxon>Bacteroidota</taxon>
        <taxon>Cytophagia</taxon>
        <taxon>Cytophagales</taxon>
        <taxon>Hymenobacteraceae</taxon>
        <taxon>Adhaeribacter</taxon>
    </lineage>
</organism>
<reference evidence="1 2" key="1">
    <citation type="submission" date="2019-09" db="EMBL/GenBank/DDBJ databases">
        <title>Genome sequence and assembly of Adhaeribacter sp.</title>
        <authorList>
            <person name="Chhetri G."/>
        </authorList>
    </citation>
    <scope>NUCLEOTIDE SEQUENCE [LARGE SCALE GENOMIC DNA]</scope>
    <source>
        <strain evidence="1 2">DK36</strain>
    </source>
</reference>
<dbReference type="RefSeq" id="WP_150088143.1">
    <property type="nucleotide sequence ID" value="NZ_VWSF01000005.1"/>
</dbReference>
<protein>
    <recommendedName>
        <fullName evidence="3">Lipocalin-like domain-containing protein</fullName>
    </recommendedName>
</protein>
<name>A0A5M6DMY7_9BACT</name>
<proteinExistence type="predicted"/>
<sequence length="164" mass="19571">MKKLLLILLTLTPILFFSSCKKEVEDVKVEEEKETLLQMQTRLLKGKWQFKEALNNYFDQNGKPIEAKKSYPFIGDKTTYSFDGKLYTIDYDPFYNRIPDVYPYTVTQEADQQIYLNLEGFILRSGKVHSRQISVIFDELDERLEIHYDDGRMDIIFRKYIRMP</sequence>
<evidence type="ECO:0000313" key="1">
    <source>
        <dbReference type="EMBL" id="KAA5547520.1"/>
    </source>
</evidence>
<dbReference type="Proteomes" id="UP000323426">
    <property type="component" value="Unassembled WGS sequence"/>
</dbReference>
<dbReference type="EMBL" id="VWSF01000005">
    <property type="protein sequence ID" value="KAA5547520.1"/>
    <property type="molecule type" value="Genomic_DNA"/>
</dbReference>
<dbReference type="PROSITE" id="PS51257">
    <property type="entry name" value="PROKAR_LIPOPROTEIN"/>
    <property type="match status" value="1"/>
</dbReference>
<gene>
    <name evidence="1" type="ORF">F0145_09380</name>
</gene>
<evidence type="ECO:0000313" key="2">
    <source>
        <dbReference type="Proteomes" id="UP000323426"/>
    </source>
</evidence>
<dbReference type="AlphaFoldDB" id="A0A5M6DMY7"/>